<accession>A0ABW3Y9L2</accession>
<feature type="region of interest" description="Disordered" evidence="1">
    <location>
        <begin position="470"/>
        <end position="507"/>
    </location>
</feature>
<dbReference type="InterPro" id="IPR044857">
    <property type="entry name" value="T7SS_EccB_R1"/>
</dbReference>
<dbReference type="Gene3D" id="3.30.2390.20">
    <property type="entry name" value="Type VII secretion system EccB, repeat 1 domain"/>
    <property type="match status" value="1"/>
</dbReference>
<dbReference type="NCBIfam" id="TIGR03919">
    <property type="entry name" value="T7SS_EccB"/>
    <property type="match status" value="1"/>
</dbReference>
<organism evidence="3 4">
    <name type="scientific">Micromonospora sonneratiae</name>
    <dbReference type="NCBI Taxonomy" id="1184706"/>
    <lineage>
        <taxon>Bacteria</taxon>
        <taxon>Bacillati</taxon>
        <taxon>Actinomycetota</taxon>
        <taxon>Actinomycetes</taxon>
        <taxon>Micromonosporales</taxon>
        <taxon>Micromonosporaceae</taxon>
        <taxon>Micromonospora</taxon>
    </lineage>
</organism>
<keyword evidence="2" id="KW-0812">Transmembrane</keyword>
<evidence type="ECO:0000313" key="3">
    <source>
        <dbReference type="EMBL" id="MFD1320361.1"/>
    </source>
</evidence>
<dbReference type="EMBL" id="JBHTMP010000004">
    <property type="protein sequence ID" value="MFD1320361.1"/>
    <property type="molecule type" value="Genomic_DNA"/>
</dbReference>
<proteinExistence type="predicted"/>
<keyword evidence="2" id="KW-1133">Transmembrane helix</keyword>
<dbReference type="Proteomes" id="UP001597260">
    <property type="component" value="Unassembled WGS sequence"/>
</dbReference>
<feature type="compositionally biased region" description="Polar residues" evidence="1">
    <location>
        <begin position="473"/>
        <end position="507"/>
    </location>
</feature>
<name>A0ABW3Y9L2_9ACTN</name>
<evidence type="ECO:0000256" key="2">
    <source>
        <dbReference type="SAM" id="Phobius"/>
    </source>
</evidence>
<dbReference type="PANTHER" id="PTHR40765">
    <property type="entry name" value="ESX-2 SECRETION SYSTEM ATPASE ECCB2"/>
    <property type="match status" value="1"/>
</dbReference>
<comment type="caution">
    <text evidence="3">The sequence shown here is derived from an EMBL/GenBank/DDBJ whole genome shotgun (WGS) entry which is preliminary data.</text>
</comment>
<evidence type="ECO:0000313" key="4">
    <source>
        <dbReference type="Proteomes" id="UP001597260"/>
    </source>
</evidence>
<dbReference type="RefSeq" id="WP_377567278.1">
    <property type="nucleotide sequence ID" value="NZ_JBHTMP010000004.1"/>
</dbReference>
<evidence type="ECO:0000256" key="1">
    <source>
        <dbReference type="SAM" id="MobiDB-lite"/>
    </source>
</evidence>
<dbReference type="Pfam" id="PF05108">
    <property type="entry name" value="T7SS_ESX1_EccB"/>
    <property type="match status" value="1"/>
</dbReference>
<keyword evidence="2" id="KW-0472">Membrane</keyword>
<keyword evidence="4" id="KW-1185">Reference proteome</keyword>
<protein>
    <submittedName>
        <fullName evidence="3">Type VII secretion protein EccB</fullName>
    </submittedName>
</protein>
<dbReference type="PANTHER" id="PTHR40765:SF2">
    <property type="entry name" value="ESX-2 SECRETION SYSTEM ATPASE ECCB2"/>
    <property type="match status" value="1"/>
</dbReference>
<dbReference type="InterPro" id="IPR007795">
    <property type="entry name" value="T7SS_EccB"/>
</dbReference>
<gene>
    <name evidence="3" type="primary">eccB</name>
    <name evidence="3" type="ORF">ACFQ4H_04560</name>
</gene>
<feature type="transmembrane region" description="Helical" evidence="2">
    <location>
        <begin position="41"/>
        <end position="61"/>
    </location>
</feature>
<reference evidence="4" key="1">
    <citation type="journal article" date="2019" name="Int. J. Syst. Evol. Microbiol.">
        <title>The Global Catalogue of Microorganisms (GCM) 10K type strain sequencing project: providing services to taxonomists for standard genome sequencing and annotation.</title>
        <authorList>
            <consortium name="The Broad Institute Genomics Platform"/>
            <consortium name="The Broad Institute Genome Sequencing Center for Infectious Disease"/>
            <person name="Wu L."/>
            <person name="Ma J."/>
        </authorList>
    </citation>
    <scope>NUCLEOTIDE SEQUENCE [LARGE SCALE GENOMIC DNA]</scope>
    <source>
        <strain evidence="4">JCM 31037</strain>
    </source>
</reference>
<sequence>MQSRRDQLQAHLFVVGRLSSALLRAEPDAPQTPLRRFTVGSLTGLIVAVIVAVGFAIYGFIVPGGKDTWKRAGALIVEKETGTRYLFVDGELRPVVNFTSAKLILGTSMKVVSVSRNSLARVPHGLPVGVESAPDFLPDGGRLNARNWQVCATLKPNRSGAEQPFTTLHVRDDGSGTPLPDGTALVAVGRDGTAYLIWDNRRMRIRNAATLDALGYGAARRWRVGAAWLNALPVGPDLRAPEIPALGSAGPTIDGKPTRVGQLFEVTGGVSGDQFYVLRGDGLSALTPTGAALVLGDPNTVRAYPDGIVVTRGISAAALANTPRSAVASTNVGLPATPPPAARFTGTQVPCLDLRVGAGIEVRVTMDSPPVGGAAPNTSGAAAGTFADQIAVSPGSGLLISAQPAPGVANGTLYLLVDTGVRYPLPGDARQLLGYDGTPAVEVPTPLLGLVPAGRPLDPAQARATLPVAPQVVSGSTAPTEGSTTGTPAGGSISATPTGNPSTTRTP</sequence>